<dbReference type="PANTHER" id="PTHR11133">
    <property type="entry name" value="SACCHAROPINE DEHYDROGENASE"/>
    <property type="match status" value="1"/>
</dbReference>
<dbReference type="RefSeq" id="WP_073281750.1">
    <property type="nucleotide sequence ID" value="NZ_FRAS01000003.1"/>
</dbReference>
<dbReference type="STRING" id="1121959.SAMN02746009_01016"/>
<proteinExistence type="predicted"/>
<dbReference type="GO" id="GO:0019878">
    <property type="term" value="P:lysine biosynthetic process via aminoadipic acid"/>
    <property type="evidence" value="ECO:0007669"/>
    <property type="project" value="TreeGrafter"/>
</dbReference>
<dbReference type="PANTHER" id="PTHR11133:SF22">
    <property type="entry name" value="ALPHA-AMINOADIPIC SEMIALDEHYDE SYNTHASE, MITOCHONDRIAL"/>
    <property type="match status" value="1"/>
</dbReference>
<sequence>MTRITLLGAGRSASSLIQYLLRYAPLENWQLTVADVNPAHLAPVLAAHSEYARAVPFDMQDEARLENLVASSDIVISMLPALFHGPVAQACVRLGRHLATASYVSEEIRDLGTAAEEAGITLLMECGLDPGLDHMSAMAVIEDIRARGGRITSFKSYCGGLLAPDSEGNNPWKYKFTWNPRNVVLAGQSTAKYLENGHARYIPYQHLFARTEPIEVPGYGSFDGYANRDSLSYRAPYGLDDIPTILRGTLRRAGYCAAWHALVRLGLTDDSVHLGNTASLTWRELVESYLPVAVPRATSETELAVQCADYLGLALAGPEMQRLQWLGLFTAKPVGLADATPAQLLERLLTEKWQLQPHDHDMIVMQHLFEFELAGVRHRSTSSLVVLGDDATHTAMAKTVGLPLGMAVRRLARGEVSQRGVVMPTSAALYQPILAELAADYGIRFEETEHAAPLSPSVH</sequence>
<evidence type="ECO:0000313" key="4">
    <source>
        <dbReference type="EMBL" id="SHK49635.1"/>
    </source>
</evidence>
<dbReference type="Pfam" id="PF16653">
    <property type="entry name" value="Sacchrp_dh_C"/>
    <property type="match status" value="1"/>
</dbReference>
<keyword evidence="1" id="KW-0560">Oxidoreductase</keyword>
<dbReference type="InterPro" id="IPR036291">
    <property type="entry name" value="NAD(P)-bd_dom_sf"/>
</dbReference>
<evidence type="ECO:0000259" key="3">
    <source>
        <dbReference type="Pfam" id="PF16653"/>
    </source>
</evidence>
<dbReference type="SUPFAM" id="SSF55347">
    <property type="entry name" value="Glyceraldehyde-3-phosphate dehydrogenase-like, C-terminal domain"/>
    <property type="match status" value="1"/>
</dbReference>
<dbReference type="Gene3D" id="3.30.360.10">
    <property type="entry name" value="Dihydrodipicolinate Reductase, domain 2"/>
    <property type="match status" value="1"/>
</dbReference>
<dbReference type="Gene3D" id="1.10.1870.10">
    <property type="entry name" value="Domain 3, Saccharopine reductase"/>
    <property type="match status" value="1"/>
</dbReference>
<dbReference type="AlphaFoldDB" id="A0A1M6SY40"/>
<dbReference type="InterPro" id="IPR032095">
    <property type="entry name" value="Sacchrp_dh-like_C"/>
</dbReference>
<reference evidence="5" key="1">
    <citation type="submission" date="2016-11" db="EMBL/GenBank/DDBJ databases">
        <authorList>
            <person name="Varghese N."/>
            <person name="Submissions S."/>
        </authorList>
    </citation>
    <scope>NUCLEOTIDE SEQUENCE [LARGE SCALE GENOMIC DNA]</scope>
    <source>
        <strain evidence="5">DSM 18569</strain>
    </source>
</reference>
<name>A0A1M6SY40_9BACT</name>
<dbReference type="InterPro" id="IPR051168">
    <property type="entry name" value="AASS"/>
</dbReference>
<dbReference type="EMBL" id="FRAS01000003">
    <property type="protein sequence ID" value="SHK49635.1"/>
    <property type="molecule type" value="Genomic_DNA"/>
</dbReference>
<dbReference type="InterPro" id="IPR005097">
    <property type="entry name" value="Sacchrp_dh_NADP-bd"/>
</dbReference>
<dbReference type="Gene3D" id="3.40.50.720">
    <property type="entry name" value="NAD(P)-binding Rossmann-like Domain"/>
    <property type="match status" value="1"/>
</dbReference>
<feature type="domain" description="Saccharopine dehydrogenase-like C-terminal" evidence="3">
    <location>
        <begin position="127"/>
        <end position="443"/>
    </location>
</feature>
<organism evidence="4 5">
    <name type="scientific">Hymenobacter psychrotolerans DSM 18569</name>
    <dbReference type="NCBI Taxonomy" id="1121959"/>
    <lineage>
        <taxon>Bacteria</taxon>
        <taxon>Pseudomonadati</taxon>
        <taxon>Bacteroidota</taxon>
        <taxon>Cytophagia</taxon>
        <taxon>Cytophagales</taxon>
        <taxon>Hymenobacteraceae</taxon>
        <taxon>Hymenobacter</taxon>
    </lineage>
</organism>
<dbReference type="SUPFAM" id="SSF51735">
    <property type="entry name" value="NAD(P)-binding Rossmann-fold domains"/>
    <property type="match status" value="1"/>
</dbReference>
<feature type="domain" description="Saccharopine dehydrogenase NADP binding" evidence="2">
    <location>
        <begin position="4"/>
        <end position="123"/>
    </location>
</feature>
<dbReference type="Pfam" id="PF03435">
    <property type="entry name" value="Sacchrp_dh_NADP"/>
    <property type="match status" value="1"/>
</dbReference>
<dbReference type="Proteomes" id="UP000183947">
    <property type="component" value="Unassembled WGS sequence"/>
</dbReference>
<gene>
    <name evidence="4" type="ORF">SAMN02746009_01016</name>
</gene>
<evidence type="ECO:0000313" key="5">
    <source>
        <dbReference type="Proteomes" id="UP000183947"/>
    </source>
</evidence>
<dbReference type="GO" id="GO:0005737">
    <property type="term" value="C:cytoplasm"/>
    <property type="evidence" value="ECO:0007669"/>
    <property type="project" value="TreeGrafter"/>
</dbReference>
<protein>
    <submittedName>
        <fullName evidence="4">Saccharopine dehydrogenase NADP binding domain-containing protein</fullName>
    </submittedName>
</protein>
<accession>A0A1M6SY40</accession>
<evidence type="ECO:0000259" key="2">
    <source>
        <dbReference type="Pfam" id="PF03435"/>
    </source>
</evidence>
<evidence type="ECO:0000256" key="1">
    <source>
        <dbReference type="ARBA" id="ARBA00023002"/>
    </source>
</evidence>
<dbReference type="GO" id="GO:0004753">
    <property type="term" value="F:saccharopine dehydrogenase activity"/>
    <property type="evidence" value="ECO:0007669"/>
    <property type="project" value="TreeGrafter"/>
</dbReference>
<dbReference type="OrthoDB" id="973788at2"/>
<keyword evidence="5" id="KW-1185">Reference proteome</keyword>